<dbReference type="SUPFAM" id="SSF53850">
    <property type="entry name" value="Periplasmic binding protein-like II"/>
    <property type="match status" value="1"/>
</dbReference>
<evidence type="ECO:0000313" key="3">
    <source>
        <dbReference type="Proteomes" id="UP000002735"/>
    </source>
</evidence>
<feature type="domain" description="SsuA/THI5-like" evidence="1">
    <location>
        <begin position="72"/>
        <end position="264"/>
    </location>
</feature>
<dbReference type="Gene3D" id="3.40.190.10">
    <property type="entry name" value="Periplasmic binding protein-like II"/>
    <property type="match status" value="2"/>
</dbReference>
<dbReference type="KEGG" id="dze:Dd1591_2638"/>
<dbReference type="PANTHER" id="PTHR30024">
    <property type="entry name" value="ALIPHATIC SULFONATES-BINDING PROTEIN-RELATED"/>
    <property type="match status" value="1"/>
</dbReference>
<dbReference type="HOGENOM" id="CLU_028871_12_2_6"/>
<dbReference type="eggNOG" id="COG0715">
    <property type="taxonomic scope" value="Bacteria"/>
</dbReference>
<dbReference type="Pfam" id="PF09084">
    <property type="entry name" value="NMT1"/>
    <property type="match status" value="1"/>
</dbReference>
<name>C6CM86_DICC1</name>
<proteinExistence type="predicted"/>
<protein>
    <submittedName>
        <fullName evidence="2">Putative sulfate ester binding protein</fullName>
    </submittedName>
</protein>
<dbReference type="AlphaFoldDB" id="C6CM86"/>
<dbReference type="Proteomes" id="UP000002735">
    <property type="component" value="Chromosome"/>
</dbReference>
<evidence type="ECO:0000259" key="1">
    <source>
        <dbReference type="Pfam" id="PF09084"/>
    </source>
</evidence>
<evidence type="ECO:0000313" key="2">
    <source>
        <dbReference type="EMBL" id="ACT07471.1"/>
    </source>
</evidence>
<sequence precursor="true">MMFYAGRNMTQTGKYWLLSGLLALTTLWHMGAQAASATEIRIAVSDIGAGSQPSGGGLVDLIFSQKRLEREFARDGISVRWLFIKGAGPVINEGFANHQIDMAYLGDLASIIGRSRGLDSVVIGAAARGVNHYLAVSRGSSIHRLEDLKGKRVGLFRGTAAELSLVTALHSRGLSESDMKIINLDFAAASAALAAGQIDATWGGSNALALRDKGLADIAVSTRDLQGAGQLTGLILVDGNFARQNQDLLARIIKVQKEASAWASQPANRDNYIQLLATQSGYPEKLLREDLDGMPPLSQLLSPELDPAFVAILKQSVTLAYEAKLIRKSFSVEEWLDSTFLKRQR</sequence>
<dbReference type="PANTHER" id="PTHR30024:SF21">
    <property type="entry name" value="ABC TRANSPORTER SUBSTRATE-BINDING PROTEIN"/>
    <property type="match status" value="1"/>
</dbReference>
<organism evidence="2 3">
    <name type="scientific">Dickeya chrysanthemi (strain Ech1591)</name>
    <name type="common">Dickeya zeae (strain Ech1591)</name>
    <dbReference type="NCBI Taxonomy" id="561229"/>
    <lineage>
        <taxon>Bacteria</taxon>
        <taxon>Pseudomonadati</taxon>
        <taxon>Pseudomonadota</taxon>
        <taxon>Gammaproteobacteria</taxon>
        <taxon>Enterobacterales</taxon>
        <taxon>Pectobacteriaceae</taxon>
        <taxon>Dickeya</taxon>
    </lineage>
</organism>
<accession>C6CM86</accession>
<dbReference type="InterPro" id="IPR015168">
    <property type="entry name" value="SsuA/THI5"/>
</dbReference>
<dbReference type="STRING" id="561229.Dd1591_2638"/>
<gene>
    <name evidence="2" type="ordered locus">Dd1591_2638</name>
</gene>
<dbReference type="EMBL" id="CP001655">
    <property type="protein sequence ID" value="ACT07471.1"/>
    <property type="molecule type" value="Genomic_DNA"/>
</dbReference>
<reference evidence="2 3" key="1">
    <citation type="submission" date="2009-06" db="EMBL/GenBank/DDBJ databases">
        <title>Complete sequence of Dickeya zeae Ech1591.</title>
        <authorList>
            <consortium name="US DOE Joint Genome Institute"/>
            <person name="Lucas S."/>
            <person name="Copeland A."/>
            <person name="Lapidus A."/>
            <person name="Glavina del Rio T."/>
            <person name="Tice H."/>
            <person name="Bruce D."/>
            <person name="Goodwin L."/>
            <person name="Pitluck S."/>
            <person name="Chertkov O."/>
            <person name="Brettin T."/>
            <person name="Detter J.C."/>
            <person name="Han C."/>
            <person name="Larimer F."/>
            <person name="Land M."/>
            <person name="Hauser L."/>
            <person name="Kyrpides N."/>
            <person name="Ovchinnikova G."/>
            <person name="Balakrishnan V."/>
            <person name="Glasner J."/>
            <person name="Perna N.T."/>
        </authorList>
    </citation>
    <scope>NUCLEOTIDE SEQUENCE [LARGE SCALE GENOMIC DNA]</scope>
    <source>
        <strain evidence="2 3">Ech1591</strain>
    </source>
</reference>